<evidence type="ECO:0000256" key="2">
    <source>
        <dbReference type="ARBA" id="ARBA00023043"/>
    </source>
</evidence>
<dbReference type="STRING" id="3076.A0A2P6TTY9"/>
<evidence type="ECO:0000256" key="3">
    <source>
        <dbReference type="PROSITE-ProRule" id="PRU00023"/>
    </source>
</evidence>
<dbReference type="SUPFAM" id="SSF48403">
    <property type="entry name" value="Ankyrin repeat"/>
    <property type="match status" value="1"/>
</dbReference>
<dbReference type="EMBL" id="LHPG02000007">
    <property type="protein sequence ID" value="PRW57538.1"/>
    <property type="molecule type" value="Genomic_DNA"/>
</dbReference>
<dbReference type="InterPro" id="IPR036770">
    <property type="entry name" value="Ankyrin_rpt-contain_sf"/>
</dbReference>
<keyword evidence="5" id="KW-0966">Cell projection</keyword>
<dbReference type="PANTHER" id="PTHR24198:SF165">
    <property type="entry name" value="ANKYRIN REPEAT-CONTAINING PROTEIN-RELATED"/>
    <property type="match status" value="1"/>
</dbReference>
<comment type="caution">
    <text evidence="5">The sequence shown here is derived from an EMBL/GenBank/DDBJ whole genome shotgun (WGS) entry which is preliminary data.</text>
</comment>
<evidence type="ECO:0000256" key="1">
    <source>
        <dbReference type="ARBA" id="ARBA00022737"/>
    </source>
</evidence>
<evidence type="ECO:0000313" key="6">
    <source>
        <dbReference type="Proteomes" id="UP000239899"/>
    </source>
</evidence>
<feature type="domain" description="YdbS-like PH" evidence="4">
    <location>
        <begin position="569"/>
        <end position="604"/>
    </location>
</feature>
<dbReference type="PROSITE" id="PS50297">
    <property type="entry name" value="ANK_REP_REGION"/>
    <property type="match status" value="1"/>
</dbReference>
<organism evidence="5 6">
    <name type="scientific">Chlorella sorokiniana</name>
    <name type="common">Freshwater green alga</name>
    <dbReference type="NCBI Taxonomy" id="3076"/>
    <lineage>
        <taxon>Eukaryota</taxon>
        <taxon>Viridiplantae</taxon>
        <taxon>Chlorophyta</taxon>
        <taxon>core chlorophytes</taxon>
        <taxon>Trebouxiophyceae</taxon>
        <taxon>Chlorellales</taxon>
        <taxon>Chlorellaceae</taxon>
        <taxon>Chlorella clade</taxon>
        <taxon>Chlorella</taxon>
    </lineage>
</organism>
<keyword evidence="2 3" id="KW-0040">ANK repeat</keyword>
<dbReference type="Pfam" id="PF03703">
    <property type="entry name" value="bPH_2"/>
    <property type="match status" value="1"/>
</dbReference>
<sequence length="712" mass="73916">MLCRAGAAVAVPKSNCGPTHAQRRLAIIWLCPNRYDRAEYSEDDDACLVHWAAQHGDLPLLRACLAADPHLVYLEGACGQQPPHYAAATYQPQAVDALLGAGASAAAVDSYERTAAFHMACCACGSLSDVQQMAGDAILARLVAGGMDINAQDEDGSCALLEAGKNGNAPLMRLLLKHGASARLEDTAGGGLLCQMVHSMHSRNAPEMLCMLRRLLEGGAPATARSSSGSAPLLAAAAVAPRLPPKHDAAALLQLLLRHGVDALVEASDEEGGSCFHQMASTLSNAKCNSAAMAAALRVLLPVAGGVAALNAGDKRGPPPLARAVLALQSQHLLLAGLGSRPEVAACLRVLMDSGADPVATFQLGCWGPERTIAGHLACMALQGGILTVMRYVGTNGYCMDVLHPLEEQDGDPATRQAKMEEVSWEVVGTLREWGACPNATRQAAASSGVAASTHWPVRQAVRYGELKQLKWLIQEGAGVRAADSEGPLLRLVWEGLMQDARLLLAIPPCCSGIYMAVMSLGIGVVTKPVQALCGSSLAPHFGLALDRDSLTIHEARNDCLCHVQTLARTVPLAKVQDVDLTASWVQSMFGLQQLEVQTAGRGGEWEAGRNGRMQDRAAAAPMARAAAHANGGSGGAAANGGGLAERLARMEALVARGTLTAEEAAGVRAAVLPATEDPTARLAEAADLAAAGAIGARELAAVKARWLAALA</sequence>
<dbReference type="OrthoDB" id="531188at2759"/>
<protein>
    <submittedName>
        <fullName evidence="5">Flagellar associated</fullName>
    </submittedName>
</protein>
<keyword evidence="1" id="KW-0677">Repeat</keyword>
<keyword evidence="5" id="KW-0282">Flagellum</keyword>
<keyword evidence="6" id="KW-1185">Reference proteome</keyword>
<proteinExistence type="predicted"/>
<evidence type="ECO:0000313" key="5">
    <source>
        <dbReference type="EMBL" id="PRW57538.1"/>
    </source>
</evidence>
<keyword evidence="5" id="KW-0969">Cilium</keyword>
<reference evidence="5 6" key="1">
    <citation type="journal article" date="2018" name="Plant J.">
        <title>Genome sequences of Chlorella sorokiniana UTEX 1602 and Micractinium conductrix SAG 241.80: implications to maltose excretion by a green alga.</title>
        <authorList>
            <person name="Arriola M.B."/>
            <person name="Velmurugan N."/>
            <person name="Zhang Y."/>
            <person name="Plunkett M.H."/>
            <person name="Hondzo H."/>
            <person name="Barney B.M."/>
        </authorList>
    </citation>
    <scope>NUCLEOTIDE SEQUENCE [LARGE SCALE GENOMIC DNA]</scope>
    <source>
        <strain evidence="6">UTEX 1602</strain>
    </source>
</reference>
<evidence type="ECO:0000259" key="4">
    <source>
        <dbReference type="Pfam" id="PF03703"/>
    </source>
</evidence>
<feature type="repeat" description="ANK" evidence="3">
    <location>
        <begin position="155"/>
        <end position="187"/>
    </location>
</feature>
<dbReference type="InterPro" id="IPR002110">
    <property type="entry name" value="Ankyrin_rpt"/>
</dbReference>
<dbReference type="InterPro" id="IPR005182">
    <property type="entry name" value="YdbS-like_PH"/>
</dbReference>
<dbReference type="Proteomes" id="UP000239899">
    <property type="component" value="Unassembled WGS sequence"/>
</dbReference>
<dbReference type="PANTHER" id="PTHR24198">
    <property type="entry name" value="ANKYRIN REPEAT AND PROTEIN KINASE DOMAIN-CONTAINING PROTEIN"/>
    <property type="match status" value="1"/>
</dbReference>
<name>A0A2P6TTY9_CHLSO</name>
<gene>
    <name evidence="5" type="ORF">C2E21_4396</name>
</gene>
<accession>A0A2P6TTY9</accession>
<dbReference type="PROSITE" id="PS50088">
    <property type="entry name" value="ANK_REPEAT"/>
    <property type="match status" value="1"/>
</dbReference>
<dbReference type="AlphaFoldDB" id="A0A2P6TTY9"/>
<dbReference type="Gene3D" id="1.25.40.20">
    <property type="entry name" value="Ankyrin repeat-containing domain"/>
    <property type="match status" value="2"/>
</dbReference>